<feature type="transmembrane region" description="Helical" evidence="1">
    <location>
        <begin position="12"/>
        <end position="30"/>
    </location>
</feature>
<keyword evidence="3" id="KW-1185">Reference proteome</keyword>
<dbReference type="Proteomes" id="UP000614601">
    <property type="component" value="Unassembled WGS sequence"/>
</dbReference>
<name>A0A811KXI2_9BILA</name>
<comment type="caution">
    <text evidence="2">The sequence shown here is derived from an EMBL/GenBank/DDBJ whole genome shotgun (WGS) entry which is preliminary data.</text>
</comment>
<dbReference type="AlphaFoldDB" id="A0A811KXI2"/>
<keyword evidence="1" id="KW-0812">Transmembrane</keyword>
<proteinExistence type="predicted"/>
<gene>
    <name evidence="2" type="ORF">BOKJ2_LOCUS9000</name>
</gene>
<dbReference type="EMBL" id="CAJFDH010000004">
    <property type="protein sequence ID" value="CAD5220550.1"/>
    <property type="molecule type" value="Genomic_DNA"/>
</dbReference>
<evidence type="ECO:0000313" key="2">
    <source>
        <dbReference type="EMBL" id="CAD5220550.1"/>
    </source>
</evidence>
<dbReference type="EMBL" id="CAJFCW020000004">
    <property type="protein sequence ID" value="CAG9113857.1"/>
    <property type="molecule type" value="Genomic_DNA"/>
</dbReference>
<accession>A0A811KXI2</accession>
<sequence>MAVLNKESKKKILLSYTIYHAVLAVLAFGLNFVRQVARNFKVEEECGAILFYLQILTNIIASCYALLYLYHYIKQNYDFLTSKPVYRHFSDMRTGFRSYTVNEME</sequence>
<keyword evidence="1" id="KW-1133">Transmembrane helix</keyword>
<keyword evidence="1" id="KW-0472">Membrane</keyword>
<feature type="transmembrane region" description="Helical" evidence="1">
    <location>
        <begin position="50"/>
        <end position="70"/>
    </location>
</feature>
<protein>
    <recommendedName>
        <fullName evidence="4">Very-long-chain 3-oxoacyl-CoA synthase</fullName>
    </recommendedName>
</protein>
<reference evidence="2" key="1">
    <citation type="submission" date="2020-09" db="EMBL/GenBank/DDBJ databases">
        <authorList>
            <person name="Kikuchi T."/>
        </authorList>
    </citation>
    <scope>NUCLEOTIDE SEQUENCE</scope>
    <source>
        <strain evidence="2">SH1</strain>
    </source>
</reference>
<organism evidence="2 3">
    <name type="scientific">Bursaphelenchus okinawaensis</name>
    <dbReference type="NCBI Taxonomy" id="465554"/>
    <lineage>
        <taxon>Eukaryota</taxon>
        <taxon>Metazoa</taxon>
        <taxon>Ecdysozoa</taxon>
        <taxon>Nematoda</taxon>
        <taxon>Chromadorea</taxon>
        <taxon>Rhabditida</taxon>
        <taxon>Tylenchina</taxon>
        <taxon>Tylenchomorpha</taxon>
        <taxon>Aphelenchoidea</taxon>
        <taxon>Aphelenchoididae</taxon>
        <taxon>Bursaphelenchus</taxon>
    </lineage>
</organism>
<evidence type="ECO:0000313" key="3">
    <source>
        <dbReference type="Proteomes" id="UP000614601"/>
    </source>
</evidence>
<dbReference type="Proteomes" id="UP000783686">
    <property type="component" value="Unassembled WGS sequence"/>
</dbReference>
<evidence type="ECO:0000256" key="1">
    <source>
        <dbReference type="SAM" id="Phobius"/>
    </source>
</evidence>
<evidence type="ECO:0008006" key="4">
    <source>
        <dbReference type="Google" id="ProtNLM"/>
    </source>
</evidence>
<dbReference type="OrthoDB" id="10570006at2759"/>